<dbReference type="SUPFAM" id="SSF81464">
    <property type="entry name" value="Cytochrome c oxidase subunit II-like, transmembrane region"/>
    <property type="match status" value="1"/>
</dbReference>
<evidence type="ECO:0000256" key="16">
    <source>
        <dbReference type="SAM" id="Phobius"/>
    </source>
</evidence>
<evidence type="ECO:0000259" key="19">
    <source>
        <dbReference type="PROSITE" id="PS50999"/>
    </source>
</evidence>
<evidence type="ECO:0000256" key="11">
    <source>
        <dbReference type="ARBA" id="ARBA00023136"/>
    </source>
</evidence>
<dbReference type="Pfam" id="PF02790">
    <property type="entry name" value="COX2_TM"/>
    <property type="match status" value="1"/>
</dbReference>
<comment type="similarity">
    <text evidence="2 14">Belongs to the cytochrome c oxidase subunit 2 family.</text>
</comment>
<keyword evidence="4 14" id="KW-0679">Respiratory chain</keyword>
<dbReference type="InterPro" id="IPR008972">
    <property type="entry name" value="Cupredoxin"/>
</dbReference>
<keyword evidence="17" id="KW-0732">Signal</keyword>
<evidence type="ECO:0000256" key="17">
    <source>
        <dbReference type="SAM" id="SignalP"/>
    </source>
</evidence>
<keyword evidence="10 15" id="KW-0186">Copper</keyword>
<comment type="function">
    <text evidence="12 15">Subunits I and II form the functional core of the enzyme complex. Electrons originating in cytochrome c are transferred via heme a and Cu(A) to the binuclear center formed by heme a3 and Cu(B).</text>
</comment>
<dbReference type="InterPro" id="IPR014222">
    <property type="entry name" value="Cyt_c_oxidase_su2"/>
</dbReference>
<sequence>MSARKIGAALSALLTTLAVGAWTALAQQEAPMIGAPQPGGLGLQQAASPVKQQLESFHDLLLIIITAITLLVLALLVYVMWRFRASKNPVPSRTSHNTLLEVAWTVIPVVILVVIAIPSFQLLYFMDRTPEADMTVKVTGRQWYWSYEYPDHGNIAFDSFMLSEDEVPDPKLRLLEVDNRLVVPVGANVRVLVTASDVIHSWAIPSLGIKKDAVPGRLNETWFRADAEGVFYGQCSEICGTNHGFMPIAVEAVSKERFDAWVAEKTVALNRNEGEPRQLAEEPADR</sequence>
<dbReference type="PRINTS" id="PR01166">
    <property type="entry name" value="CYCOXIDASEII"/>
</dbReference>
<dbReference type="Gene3D" id="1.10.287.90">
    <property type="match status" value="1"/>
</dbReference>
<evidence type="ECO:0000256" key="15">
    <source>
        <dbReference type="RuleBase" id="RU004024"/>
    </source>
</evidence>
<evidence type="ECO:0000256" key="13">
    <source>
        <dbReference type="ARBA" id="ARBA00047816"/>
    </source>
</evidence>
<evidence type="ECO:0000256" key="7">
    <source>
        <dbReference type="ARBA" id="ARBA00022967"/>
    </source>
</evidence>
<keyword evidence="3 14" id="KW-0813">Transport</keyword>
<dbReference type="Gene3D" id="2.60.40.420">
    <property type="entry name" value="Cupredoxins - blue copper proteins"/>
    <property type="match status" value="1"/>
</dbReference>
<name>A0ABW2KZC8_9PROT</name>
<keyword evidence="8 14" id="KW-0249">Electron transport</keyword>
<evidence type="ECO:0000256" key="14">
    <source>
        <dbReference type="RuleBase" id="RU000456"/>
    </source>
</evidence>
<dbReference type="InterPro" id="IPR011759">
    <property type="entry name" value="Cyt_c_oxidase_su2_TM_dom"/>
</dbReference>
<comment type="subcellular location">
    <subcellularLocation>
        <location evidence="14">Cell membrane</location>
        <topology evidence="14">Multi-pass membrane protein</topology>
    </subcellularLocation>
    <subcellularLocation>
        <location evidence="1">Membrane</location>
        <topology evidence="1">Multi-pass membrane protein</topology>
    </subcellularLocation>
</comment>
<feature type="domain" description="Cytochrome oxidase subunit II transmembrane region profile" evidence="19">
    <location>
        <begin position="35"/>
        <end position="130"/>
    </location>
</feature>
<dbReference type="Proteomes" id="UP001596456">
    <property type="component" value="Unassembled WGS sequence"/>
</dbReference>
<dbReference type="SUPFAM" id="SSF49503">
    <property type="entry name" value="Cupredoxins"/>
    <property type="match status" value="1"/>
</dbReference>
<evidence type="ECO:0000313" key="21">
    <source>
        <dbReference type="Proteomes" id="UP001596456"/>
    </source>
</evidence>
<dbReference type="InterPro" id="IPR001505">
    <property type="entry name" value="Copper_CuA"/>
</dbReference>
<dbReference type="InterPro" id="IPR036257">
    <property type="entry name" value="Cyt_c_oxidase_su2_TM_sf"/>
</dbReference>
<keyword evidence="11 16" id="KW-0472">Membrane</keyword>
<evidence type="ECO:0000256" key="12">
    <source>
        <dbReference type="ARBA" id="ARBA00024688"/>
    </source>
</evidence>
<organism evidence="20 21">
    <name type="scientific">Rhodocista pekingensis</name>
    <dbReference type="NCBI Taxonomy" id="201185"/>
    <lineage>
        <taxon>Bacteria</taxon>
        <taxon>Pseudomonadati</taxon>
        <taxon>Pseudomonadota</taxon>
        <taxon>Alphaproteobacteria</taxon>
        <taxon>Rhodospirillales</taxon>
        <taxon>Azospirillaceae</taxon>
        <taxon>Rhodocista</taxon>
    </lineage>
</organism>
<evidence type="ECO:0000256" key="2">
    <source>
        <dbReference type="ARBA" id="ARBA00007866"/>
    </source>
</evidence>
<evidence type="ECO:0000256" key="6">
    <source>
        <dbReference type="ARBA" id="ARBA00022723"/>
    </source>
</evidence>
<dbReference type="CDD" id="cd13912">
    <property type="entry name" value="CcO_II_C"/>
    <property type="match status" value="1"/>
</dbReference>
<evidence type="ECO:0000256" key="9">
    <source>
        <dbReference type="ARBA" id="ARBA00022989"/>
    </source>
</evidence>
<feature type="transmembrane region" description="Helical" evidence="16">
    <location>
        <begin position="102"/>
        <end position="126"/>
    </location>
</feature>
<dbReference type="PROSITE" id="PS50857">
    <property type="entry name" value="COX2_CUA"/>
    <property type="match status" value="1"/>
</dbReference>
<protein>
    <recommendedName>
        <fullName evidence="15">Cytochrome c oxidase subunit 2</fullName>
        <ecNumber evidence="15">7.1.1.9</ecNumber>
    </recommendedName>
</protein>
<dbReference type="PANTHER" id="PTHR22888">
    <property type="entry name" value="CYTOCHROME C OXIDASE, SUBUNIT II"/>
    <property type="match status" value="1"/>
</dbReference>
<feature type="signal peptide" evidence="17">
    <location>
        <begin position="1"/>
        <end position="26"/>
    </location>
</feature>
<comment type="cofactor">
    <cofactor evidence="15">
        <name>Cu cation</name>
        <dbReference type="ChEBI" id="CHEBI:23378"/>
    </cofactor>
    <text evidence="15">Binds a copper A center.</text>
</comment>
<evidence type="ECO:0000313" key="20">
    <source>
        <dbReference type="EMBL" id="MFC7334296.1"/>
    </source>
</evidence>
<dbReference type="NCBIfam" id="TIGR02866">
    <property type="entry name" value="CoxB"/>
    <property type="match status" value="1"/>
</dbReference>
<keyword evidence="9 16" id="KW-1133">Transmembrane helix</keyword>
<dbReference type="InterPro" id="IPR034210">
    <property type="entry name" value="CcO_II_C"/>
</dbReference>
<evidence type="ECO:0000256" key="8">
    <source>
        <dbReference type="ARBA" id="ARBA00022982"/>
    </source>
</evidence>
<evidence type="ECO:0000256" key="1">
    <source>
        <dbReference type="ARBA" id="ARBA00004141"/>
    </source>
</evidence>
<dbReference type="InterPro" id="IPR002429">
    <property type="entry name" value="CcO_II-like_C"/>
</dbReference>
<dbReference type="PROSITE" id="PS00078">
    <property type="entry name" value="COX2"/>
    <property type="match status" value="1"/>
</dbReference>
<feature type="transmembrane region" description="Helical" evidence="16">
    <location>
        <begin position="60"/>
        <end position="81"/>
    </location>
</feature>
<feature type="chain" id="PRO_5046793137" description="Cytochrome c oxidase subunit 2" evidence="17">
    <location>
        <begin position="27"/>
        <end position="286"/>
    </location>
</feature>
<keyword evidence="6 15" id="KW-0479">Metal-binding</keyword>
<feature type="domain" description="Cytochrome oxidase subunit II copper A binding" evidence="18">
    <location>
        <begin position="131"/>
        <end position="264"/>
    </location>
</feature>
<dbReference type="PROSITE" id="PS50999">
    <property type="entry name" value="COX2_TM"/>
    <property type="match status" value="1"/>
</dbReference>
<evidence type="ECO:0000256" key="3">
    <source>
        <dbReference type="ARBA" id="ARBA00022448"/>
    </source>
</evidence>
<proteinExistence type="inferred from homology"/>
<evidence type="ECO:0000256" key="5">
    <source>
        <dbReference type="ARBA" id="ARBA00022692"/>
    </source>
</evidence>
<evidence type="ECO:0000256" key="4">
    <source>
        <dbReference type="ARBA" id="ARBA00022660"/>
    </source>
</evidence>
<comment type="catalytic activity">
    <reaction evidence="13 15">
        <text>4 Fe(II)-[cytochrome c] + O2 + 8 H(+)(in) = 4 Fe(III)-[cytochrome c] + 2 H2O + 4 H(+)(out)</text>
        <dbReference type="Rhea" id="RHEA:11436"/>
        <dbReference type="Rhea" id="RHEA-COMP:10350"/>
        <dbReference type="Rhea" id="RHEA-COMP:14399"/>
        <dbReference type="ChEBI" id="CHEBI:15377"/>
        <dbReference type="ChEBI" id="CHEBI:15378"/>
        <dbReference type="ChEBI" id="CHEBI:15379"/>
        <dbReference type="ChEBI" id="CHEBI:29033"/>
        <dbReference type="ChEBI" id="CHEBI:29034"/>
        <dbReference type="EC" id="7.1.1.9"/>
    </reaction>
</comment>
<dbReference type="RefSeq" id="WP_377359859.1">
    <property type="nucleotide sequence ID" value="NZ_JBHTCM010000015.1"/>
</dbReference>
<keyword evidence="7" id="KW-1278">Translocase</keyword>
<dbReference type="EMBL" id="JBHTCM010000015">
    <property type="protein sequence ID" value="MFC7334296.1"/>
    <property type="molecule type" value="Genomic_DNA"/>
</dbReference>
<gene>
    <name evidence="20" type="primary">coxB</name>
    <name evidence="20" type="ORF">ACFQPS_14100</name>
</gene>
<dbReference type="EC" id="7.1.1.9" evidence="15"/>
<keyword evidence="21" id="KW-1185">Reference proteome</keyword>
<keyword evidence="5 14" id="KW-0812">Transmembrane</keyword>
<comment type="caution">
    <text evidence="20">The sequence shown here is derived from an EMBL/GenBank/DDBJ whole genome shotgun (WGS) entry which is preliminary data.</text>
</comment>
<evidence type="ECO:0000259" key="18">
    <source>
        <dbReference type="PROSITE" id="PS50857"/>
    </source>
</evidence>
<reference evidence="21" key="1">
    <citation type="journal article" date="2019" name="Int. J. Syst. Evol. Microbiol.">
        <title>The Global Catalogue of Microorganisms (GCM) 10K type strain sequencing project: providing services to taxonomists for standard genome sequencing and annotation.</title>
        <authorList>
            <consortium name="The Broad Institute Genomics Platform"/>
            <consortium name="The Broad Institute Genome Sequencing Center for Infectious Disease"/>
            <person name="Wu L."/>
            <person name="Ma J."/>
        </authorList>
    </citation>
    <scope>NUCLEOTIDE SEQUENCE [LARGE SCALE GENOMIC DNA]</scope>
    <source>
        <strain evidence="21">CGMCC 1.16275</strain>
    </source>
</reference>
<evidence type="ECO:0000256" key="10">
    <source>
        <dbReference type="ARBA" id="ARBA00023008"/>
    </source>
</evidence>
<accession>A0ABW2KZC8</accession>
<dbReference type="InterPro" id="IPR045187">
    <property type="entry name" value="CcO_II"/>
</dbReference>
<dbReference type="Pfam" id="PF00116">
    <property type="entry name" value="COX2"/>
    <property type="match status" value="1"/>
</dbReference>
<dbReference type="PANTHER" id="PTHR22888:SF9">
    <property type="entry name" value="CYTOCHROME C OXIDASE SUBUNIT 2"/>
    <property type="match status" value="1"/>
</dbReference>